<dbReference type="InterPro" id="IPR001279">
    <property type="entry name" value="Metallo-B-lactamas"/>
</dbReference>
<comment type="caution">
    <text evidence="2">The sequence shown here is derived from an EMBL/GenBank/DDBJ whole genome shotgun (WGS) entry which is preliminary data.</text>
</comment>
<evidence type="ECO:0000259" key="1">
    <source>
        <dbReference type="Pfam" id="PF12706"/>
    </source>
</evidence>
<dbReference type="Proteomes" id="UP001597369">
    <property type="component" value="Unassembled WGS sequence"/>
</dbReference>
<evidence type="ECO:0000313" key="3">
    <source>
        <dbReference type="Proteomes" id="UP001597369"/>
    </source>
</evidence>
<dbReference type="EMBL" id="JBHUHV010000039">
    <property type="protein sequence ID" value="MFD2067972.1"/>
    <property type="molecule type" value="Genomic_DNA"/>
</dbReference>
<dbReference type="PANTHER" id="PTHR15032">
    <property type="entry name" value="N-ACYL-PHOSPHATIDYLETHANOLAMINE-HYDROLYZING PHOSPHOLIPASE D"/>
    <property type="match status" value="1"/>
</dbReference>
<dbReference type="SUPFAM" id="SSF56281">
    <property type="entry name" value="Metallo-hydrolase/oxidoreductase"/>
    <property type="match status" value="1"/>
</dbReference>
<evidence type="ECO:0000313" key="2">
    <source>
        <dbReference type="EMBL" id="MFD2067972.1"/>
    </source>
</evidence>
<accession>A0ABW4WZF3</accession>
<reference evidence="3" key="1">
    <citation type="journal article" date="2019" name="Int. J. Syst. Evol. Microbiol.">
        <title>The Global Catalogue of Microorganisms (GCM) 10K type strain sequencing project: providing services to taxonomists for standard genome sequencing and annotation.</title>
        <authorList>
            <consortium name="The Broad Institute Genomics Platform"/>
            <consortium name="The Broad Institute Genome Sequencing Center for Infectious Disease"/>
            <person name="Wu L."/>
            <person name="Ma J."/>
        </authorList>
    </citation>
    <scope>NUCLEOTIDE SEQUENCE [LARGE SCALE GENOMIC DNA]</scope>
    <source>
        <strain evidence="3">JCM 16545</strain>
    </source>
</reference>
<proteinExistence type="predicted"/>
<sequence length="333" mass="38435">MRKPPSARVSRYAHGKFLNISATKLFQKGDMLDTMKRYATRPSGASQPPFEIPVHYLSRVDFDREPSEEIRVNWLGHASLLLELGKRRYLIDPVLSERASPVPFAGPKRLHPAPLKVEDVYNVDAVVISHDHYDHLDYATIKSLQDKVPLFYVPLKVKKRLVNWGVPELNIVEFDWWQRIHDGENTLIATPARHFSGRWLFDRDSTLWVSWCFIGKKHRVFYSGDSGPMDEFSNIGEAYGPFDLTLMPIGAYDRNWADIHTNSEEAIEAHQQVKGNRLLPIHWATFDLALHSWGEPIKRLHEAAVKEGVPVLTPEVGQWVQPEAFNNKVWWER</sequence>
<protein>
    <submittedName>
        <fullName evidence="2">MBL fold metallo-hydrolase</fullName>
    </submittedName>
</protein>
<gene>
    <name evidence="2" type="ORF">ACFSKU_13840</name>
</gene>
<dbReference type="InterPro" id="IPR036866">
    <property type="entry name" value="RibonucZ/Hydroxyglut_hydro"/>
</dbReference>
<organism evidence="2 3">
    <name type="scientific">Pontibacter silvestris</name>
    <dbReference type="NCBI Taxonomy" id="2305183"/>
    <lineage>
        <taxon>Bacteria</taxon>
        <taxon>Pseudomonadati</taxon>
        <taxon>Bacteroidota</taxon>
        <taxon>Cytophagia</taxon>
        <taxon>Cytophagales</taxon>
        <taxon>Hymenobacteraceae</taxon>
        <taxon>Pontibacter</taxon>
    </lineage>
</organism>
<dbReference type="PANTHER" id="PTHR15032:SF4">
    <property type="entry name" value="N-ACYL-PHOSPHATIDYLETHANOLAMINE-HYDROLYZING PHOSPHOLIPASE D"/>
    <property type="match status" value="1"/>
</dbReference>
<dbReference type="Gene3D" id="3.60.15.10">
    <property type="entry name" value="Ribonuclease Z/Hydroxyacylglutathione hydrolase-like"/>
    <property type="match status" value="1"/>
</dbReference>
<dbReference type="Pfam" id="PF12706">
    <property type="entry name" value="Lactamase_B_2"/>
    <property type="match status" value="1"/>
</dbReference>
<dbReference type="RefSeq" id="WP_229958403.1">
    <property type="nucleotide sequence ID" value="NZ_JAJJWI010000003.1"/>
</dbReference>
<feature type="domain" description="Metallo-beta-lactamase" evidence="1">
    <location>
        <begin position="87"/>
        <end position="283"/>
    </location>
</feature>
<keyword evidence="3" id="KW-1185">Reference proteome</keyword>
<name>A0ABW4WZF3_9BACT</name>